<reference evidence="3" key="1">
    <citation type="journal article" date="2011" name="Nature">
        <title>Genome sequence and analysis of the tuber crop potato.</title>
        <authorList>
            <consortium name="The Potato Genome Sequencing Consortium"/>
        </authorList>
    </citation>
    <scope>NUCLEOTIDE SEQUENCE [LARGE SCALE GENOMIC DNA]</scope>
    <source>
        <strain evidence="3">cv. DM1-3 516 R44</strain>
    </source>
</reference>
<keyword evidence="3" id="KW-1185">Reference proteome</keyword>
<dbReference type="EnsemblPlants" id="PGSC0003DMT400096474">
    <property type="protein sequence ID" value="PGSC0003DMT400096474"/>
    <property type="gene ID" value="PGSC0003DMG400046045"/>
</dbReference>
<dbReference type="HOGENOM" id="CLU_028647_6_0_1"/>
<feature type="region of interest" description="Disordered" evidence="1">
    <location>
        <begin position="126"/>
        <end position="177"/>
    </location>
</feature>
<dbReference type="Proteomes" id="UP000011115">
    <property type="component" value="Unassembled WGS sequence"/>
</dbReference>
<organism evidence="2 3">
    <name type="scientific">Solanum tuberosum</name>
    <name type="common">Potato</name>
    <dbReference type="NCBI Taxonomy" id="4113"/>
    <lineage>
        <taxon>Eukaryota</taxon>
        <taxon>Viridiplantae</taxon>
        <taxon>Streptophyta</taxon>
        <taxon>Embryophyta</taxon>
        <taxon>Tracheophyta</taxon>
        <taxon>Spermatophyta</taxon>
        <taxon>Magnoliopsida</taxon>
        <taxon>eudicotyledons</taxon>
        <taxon>Gunneridae</taxon>
        <taxon>Pentapetalae</taxon>
        <taxon>asterids</taxon>
        <taxon>lamiids</taxon>
        <taxon>Solanales</taxon>
        <taxon>Solanaceae</taxon>
        <taxon>Solanoideae</taxon>
        <taxon>Solaneae</taxon>
        <taxon>Solanum</taxon>
    </lineage>
</organism>
<dbReference type="InParanoid" id="M1DYI7"/>
<feature type="compositionally biased region" description="Basic and acidic residues" evidence="1">
    <location>
        <begin position="126"/>
        <end position="135"/>
    </location>
</feature>
<dbReference type="PaxDb" id="4113-PGSC0003DMT400096474"/>
<accession>M1DYI7</accession>
<evidence type="ECO:0000313" key="2">
    <source>
        <dbReference type="EnsemblPlants" id="PGSC0003DMT400096474"/>
    </source>
</evidence>
<feature type="compositionally biased region" description="Basic and acidic residues" evidence="1">
    <location>
        <begin position="93"/>
        <end position="104"/>
    </location>
</feature>
<name>M1DYI7_SOLTU</name>
<dbReference type="AlphaFoldDB" id="M1DYI7"/>
<proteinExistence type="predicted"/>
<reference evidence="2" key="2">
    <citation type="submission" date="2015-06" db="UniProtKB">
        <authorList>
            <consortium name="EnsemblPlants"/>
        </authorList>
    </citation>
    <scope>IDENTIFICATION</scope>
    <source>
        <strain evidence="2">DM1-3 516 R44</strain>
    </source>
</reference>
<sequence length="177" mass="19413">MEQMMDAKIQAVYKCLVAFELRVLERPAPTIDVTTFQTELVRLRVDVDELLTLVVLVLDTAPEVEEDEVVMFALFGDSMPPPDTSCTTGKCHRSSEHTSDTDEAQWVRKRERGDLVAAQRQSIVDEEMRKQRAREIGVGPSGSKSTIEGIPTVDEGTTDGVPIADPAGSGKPDQPVS</sequence>
<evidence type="ECO:0000313" key="3">
    <source>
        <dbReference type="Proteomes" id="UP000011115"/>
    </source>
</evidence>
<protein>
    <submittedName>
        <fullName evidence="2">Integrase core domain containing protein</fullName>
    </submittedName>
</protein>
<evidence type="ECO:0000256" key="1">
    <source>
        <dbReference type="SAM" id="MobiDB-lite"/>
    </source>
</evidence>
<feature type="region of interest" description="Disordered" evidence="1">
    <location>
        <begin position="85"/>
        <end position="104"/>
    </location>
</feature>
<dbReference type="Gramene" id="PGSC0003DMT400096474">
    <property type="protein sequence ID" value="PGSC0003DMT400096474"/>
    <property type="gene ID" value="PGSC0003DMG400046045"/>
</dbReference>